<protein>
    <submittedName>
        <fullName evidence="2">TIGR03086 family protein</fullName>
    </submittedName>
</protein>
<dbReference type="InterPro" id="IPR017517">
    <property type="entry name" value="Maleyloyr_isom"/>
</dbReference>
<dbReference type="InterPro" id="IPR034660">
    <property type="entry name" value="DinB/YfiT-like"/>
</dbReference>
<accession>A0A1H9RV96</accession>
<name>A0A1H9RV96_9PSEU</name>
<dbReference type="Gene3D" id="1.20.120.450">
    <property type="entry name" value="dinb family like domain"/>
    <property type="match status" value="1"/>
</dbReference>
<proteinExistence type="predicted"/>
<dbReference type="Pfam" id="PF11716">
    <property type="entry name" value="MDMPI_N"/>
    <property type="match status" value="1"/>
</dbReference>
<dbReference type="InterPro" id="IPR017520">
    <property type="entry name" value="CHP03086"/>
</dbReference>
<feature type="domain" description="Mycothiol-dependent maleylpyruvate isomerase metal-binding" evidence="1">
    <location>
        <begin position="27"/>
        <end position="139"/>
    </location>
</feature>
<dbReference type="EMBL" id="FOFV01000011">
    <property type="protein sequence ID" value="SER76636.1"/>
    <property type="molecule type" value="Genomic_DNA"/>
</dbReference>
<dbReference type="Proteomes" id="UP000199503">
    <property type="component" value="Unassembled WGS sequence"/>
</dbReference>
<dbReference type="AlphaFoldDB" id="A0A1H9RV96"/>
<dbReference type="NCBIfam" id="TIGR03083">
    <property type="entry name" value="maleylpyruvate isomerase family mycothiol-dependent enzyme"/>
    <property type="match status" value="1"/>
</dbReference>
<dbReference type="STRING" id="65499.SAMN04488000_111308"/>
<dbReference type="SUPFAM" id="SSF109854">
    <property type="entry name" value="DinB/YfiT-like putative metalloenzymes"/>
    <property type="match status" value="1"/>
</dbReference>
<evidence type="ECO:0000313" key="2">
    <source>
        <dbReference type="EMBL" id="SER76636.1"/>
    </source>
</evidence>
<keyword evidence="3" id="KW-1185">Reference proteome</keyword>
<gene>
    <name evidence="2" type="ORF">SAMN04488000_111308</name>
</gene>
<dbReference type="InterPro" id="IPR024344">
    <property type="entry name" value="MDMPI_metal-binding"/>
</dbReference>
<organism evidence="2 3">
    <name type="scientific">Lentzea albida</name>
    <dbReference type="NCBI Taxonomy" id="65499"/>
    <lineage>
        <taxon>Bacteria</taxon>
        <taxon>Bacillati</taxon>
        <taxon>Actinomycetota</taxon>
        <taxon>Actinomycetes</taxon>
        <taxon>Pseudonocardiales</taxon>
        <taxon>Pseudonocardiaceae</taxon>
        <taxon>Lentzea</taxon>
    </lineage>
</organism>
<evidence type="ECO:0000259" key="1">
    <source>
        <dbReference type="Pfam" id="PF11716"/>
    </source>
</evidence>
<evidence type="ECO:0000313" key="3">
    <source>
        <dbReference type="Proteomes" id="UP000199503"/>
    </source>
</evidence>
<sequence>MARFFKNAGNTGNSLGTMKLSVLLDRARDHALPVIAAITDDDLTKPTPCADYDVRALLDHLLHVVVEFQKLAAKQDADFSHTPSYPDWRTRYPAETAKLVEAWGEPGATEGIAGNMRMPAQTVGGLVLLDLTVHVSDLAQATGQTFEPDPEVFTEVKALVEQMGPMAVEMKVFQDPVAAPADASPFERLLATTGRAPRWSA</sequence>
<dbReference type="GO" id="GO:0046872">
    <property type="term" value="F:metal ion binding"/>
    <property type="evidence" value="ECO:0007669"/>
    <property type="project" value="InterPro"/>
</dbReference>
<dbReference type="NCBIfam" id="TIGR03086">
    <property type="entry name" value="TIGR03086 family metal-binding protein"/>
    <property type="match status" value="1"/>
</dbReference>
<reference evidence="3" key="1">
    <citation type="submission" date="2016-10" db="EMBL/GenBank/DDBJ databases">
        <authorList>
            <person name="Varghese N."/>
            <person name="Submissions S."/>
        </authorList>
    </citation>
    <scope>NUCLEOTIDE SEQUENCE [LARGE SCALE GENOMIC DNA]</scope>
    <source>
        <strain evidence="3">DSM 44437</strain>
    </source>
</reference>